<feature type="compositionally biased region" description="Low complexity" evidence="3">
    <location>
        <begin position="173"/>
        <end position="192"/>
    </location>
</feature>
<comment type="caution">
    <text evidence="5">The sequence shown here is derived from an EMBL/GenBank/DDBJ whole genome shotgun (WGS) entry which is preliminary data.</text>
</comment>
<feature type="compositionally biased region" description="Low complexity" evidence="3">
    <location>
        <begin position="82"/>
        <end position="99"/>
    </location>
</feature>
<evidence type="ECO:0000256" key="2">
    <source>
        <dbReference type="ARBA" id="ARBA00022801"/>
    </source>
</evidence>
<dbReference type="GO" id="GO:0008270">
    <property type="term" value="F:zinc ion binding"/>
    <property type="evidence" value="ECO:0007669"/>
    <property type="project" value="InterPro"/>
</dbReference>
<keyword evidence="1" id="KW-0479">Metal-binding</keyword>
<accession>A0A9P6QWR3</accession>
<keyword evidence="6" id="KW-1185">Reference proteome</keyword>
<evidence type="ECO:0000313" key="6">
    <source>
        <dbReference type="Proteomes" id="UP000823405"/>
    </source>
</evidence>
<name>A0A9P6QWR3_9FUNG</name>
<dbReference type="AlphaFoldDB" id="A0A9P6QWR3"/>
<dbReference type="OrthoDB" id="2429955at2759"/>
<dbReference type="Proteomes" id="UP000823405">
    <property type="component" value="Unassembled WGS sequence"/>
</dbReference>
<feature type="compositionally biased region" description="Low complexity" evidence="3">
    <location>
        <begin position="124"/>
        <end position="164"/>
    </location>
</feature>
<evidence type="ECO:0000256" key="3">
    <source>
        <dbReference type="SAM" id="MobiDB-lite"/>
    </source>
</evidence>
<sequence>MDGIPPFVRKYVSKTYYDRLDWKEKTAYLKGIQDVMDCFSKDLENRAMQVLQRKAHWLEPRGTTSSSSSLAPIEYSAASHTTLTQQTSALTTSSSSAAPKPVPTPPATTSTTLNNARALPKTWQSSQQSLQSSQQSLQSSQQSTQSSQQSTQPSQQSTQSSSQPFKGSQTPTSSQLSQNVSQSQSSQSSTSQPHLKRKATETAPFDAEITFVGMRYRSGHVFSPSDQVRLERDHKNPVDKNAIKVMVLKNGRWDHAAYVGRDDASLLKDQLGIEHMKLTYLRAYLASVKYRLQA</sequence>
<dbReference type="Gene3D" id="3.30.70.2330">
    <property type="match status" value="1"/>
</dbReference>
<evidence type="ECO:0000313" key="5">
    <source>
        <dbReference type="EMBL" id="KAG0302214.1"/>
    </source>
</evidence>
<organism evidence="5 6">
    <name type="scientific">Linnemannia gamsii</name>
    <dbReference type="NCBI Taxonomy" id="64522"/>
    <lineage>
        <taxon>Eukaryota</taxon>
        <taxon>Fungi</taxon>
        <taxon>Fungi incertae sedis</taxon>
        <taxon>Mucoromycota</taxon>
        <taxon>Mortierellomycotina</taxon>
        <taxon>Mortierellomycetes</taxon>
        <taxon>Mortierellales</taxon>
        <taxon>Mortierellaceae</taxon>
        <taxon>Linnemannia</taxon>
    </lineage>
</organism>
<dbReference type="Pfam" id="PF08797">
    <property type="entry name" value="HIRAN"/>
    <property type="match status" value="1"/>
</dbReference>
<protein>
    <recommendedName>
        <fullName evidence="4">HIRAN domain-containing protein</fullName>
    </recommendedName>
</protein>
<proteinExistence type="predicted"/>
<dbReference type="GO" id="GO:0016818">
    <property type="term" value="F:hydrolase activity, acting on acid anhydrides, in phosphorus-containing anhydrides"/>
    <property type="evidence" value="ECO:0007669"/>
    <property type="project" value="InterPro"/>
</dbReference>
<reference evidence="5" key="1">
    <citation type="journal article" date="2020" name="Fungal Divers.">
        <title>Resolving the Mortierellaceae phylogeny through synthesis of multi-gene phylogenetics and phylogenomics.</title>
        <authorList>
            <person name="Vandepol N."/>
            <person name="Liber J."/>
            <person name="Desiro A."/>
            <person name="Na H."/>
            <person name="Kennedy M."/>
            <person name="Barry K."/>
            <person name="Grigoriev I.V."/>
            <person name="Miller A.N."/>
            <person name="O'Donnell K."/>
            <person name="Stajich J.E."/>
            <person name="Bonito G."/>
        </authorList>
    </citation>
    <scope>NUCLEOTIDE SEQUENCE</scope>
    <source>
        <strain evidence="5">NVP60</strain>
    </source>
</reference>
<feature type="domain" description="HIRAN" evidence="4">
    <location>
        <begin position="207"/>
        <end position="251"/>
    </location>
</feature>
<evidence type="ECO:0000259" key="4">
    <source>
        <dbReference type="Pfam" id="PF08797"/>
    </source>
</evidence>
<evidence type="ECO:0000256" key="1">
    <source>
        <dbReference type="ARBA" id="ARBA00022723"/>
    </source>
</evidence>
<feature type="region of interest" description="Disordered" evidence="3">
    <location>
        <begin position="82"/>
        <end position="202"/>
    </location>
</feature>
<dbReference type="EMBL" id="JAAAIN010001537">
    <property type="protein sequence ID" value="KAG0302214.1"/>
    <property type="molecule type" value="Genomic_DNA"/>
</dbReference>
<dbReference type="InterPro" id="IPR014905">
    <property type="entry name" value="HIRAN"/>
</dbReference>
<dbReference type="GO" id="GO:0003676">
    <property type="term" value="F:nucleic acid binding"/>
    <property type="evidence" value="ECO:0007669"/>
    <property type="project" value="InterPro"/>
</dbReference>
<gene>
    <name evidence="5" type="ORF">BGZ97_002445</name>
</gene>
<keyword evidence="2" id="KW-0378">Hydrolase</keyword>